<evidence type="ECO:0000313" key="2">
    <source>
        <dbReference type="Proteomes" id="UP000468735"/>
    </source>
</evidence>
<organism evidence="1 2">
    <name type="scientific">Actinomadura rudentiformis</name>
    <dbReference type="NCBI Taxonomy" id="359158"/>
    <lineage>
        <taxon>Bacteria</taxon>
        <taxon>Bacillati</taxon>
        <taxon>Actinomycetota</taxon>
        <taxon>Actinomycetes</taxon>
        <taxon>Streptosporangiales</taxon>
        <taxon>Thermomonosporaceae</taxon>
        <taxon>Actinomadura</taxon>
    </lineage>
</organism>
<name>A0A6H9YL43_9ACTN</name>
<accession>A0A6H9YL43</accession>
<dbReference type="AlphaFoldDB" id="A0A6H9YL43"/>
<dbReference type="OrthoDB" id="3483699at2"/>
<dbReference type="RefSeq" id="WP_151565946.1">
    <property type="nucleotide sequence ID" value="NZ_WBMT01000018.1"/>
</dbReference>
<comment type="caution">
    <text evidence="1">The sequence shown here is derived from an EMBL/GenBank/DDBJ whole genome shotgun (WGS) entry which is preliminary data.</text>
</comment>
<dbReference type="EMBL" id="WBMT01000018">
    <property type="protein sequence ID" value="KAB2343722.1"/>
    <property type="molecule type" value="Genomic_DNA"/>
</dbReference>
<gene>
    <name evidence="1" type="ORF">F8566_33925</name>
</gene>
<protein>
    <submittedName>
        <fullName evidence="1">Uncharacterized protein</fullName>
    </submittedName>
</protein>
<reference evidence="1 2" key="1">
    <citation type="submission" date="2019-09" db="EMBL/GenBank/DDBJ databases">
        <title>Actinomadura physcomitrii sp. nov., a novel actinomycete isolated from moss [Physcomitrium sphaericum (Ludw) Fuernr].</title>
        <authorList>
            <person name="Zhuang X."/>
            <person name="Liu C."/>
        </authorList>
    </citation>
    <scope>NUCLEOTIDE SEQUENCE [LARGE SCALE GENOMIC DNA]</scope>
    <source>
        <strain evidence="1 2">HMC1</strain>
    </source>
</reference>
<keyword evidence="2" id="KW-1185">Reference proteome</keyword>
<dbReference type="Proteomes" id="UP000468735">
    <property type="component" value="Unassembled WGS sequence"/>
</dbReference>
<evidence type="ECO:0000313" key="1">
    <source>
        <dbReference type="EMBL" id="KAB2343722.1"/>
    </source>
</evidence>
<proteinExistence type="predicted"/>
<sequence>MNPDFGVLDPRLRNAMIYLVAAIDLPAARVVNAANAARALDSANARDAARAALTAAYVADTVGAAQLTTAVRRAADAASAALQAAAVAFERPLAPPPASSEEAKGRRPVRLTMCLVGLAAAALPAAHRPRYNQEWLSLLTELPTRRQRTRQALSILRGAPHQAWVLRRPLPP</sequence>